<sequence>MSNGKASAAWDGLNERQRLYLSTIFRFDQAAEADIRRQKAEWLTTPPASEWRLVTYDIKLPRDLGGYSSVQHELREAGQHDSGSGSTLAALERRGLVEVEHDHIYIAVLGKHVPRVRVRLTAAGRAAARAGAGITGPATAPAGLMARWSFAALARLYEAGDNGLTTQTTWDEDDKAPPWKTLLHLRDRKDGSHIEEFSVHTRKEGINPLTGHEYTTRTEYRVRLSPAGVRHYELHHACYRELYPDVEAVEPRHKLDLAHADLAAHQARKPPHLVRVTDVPVLARLAVLEAAGNCYLRTTLIKAYEERGWPVPEDVRALPSGLTPWQVKKLTRTERSIDRLRGHRDGPLVDVLEVENLPQHRHTHPVLPLVVLTEHGRRHYAGHRDEYLRAYPDLTLPDTITERSVQA</sequence>
<protein>
    <recommendedName>
        <fullName evidence="3">Replication-relaxation</fullName>
    </recommendedName>
</protein>
<organism evidence="1 2">
    <name type="scientific">Lentzea atacamensis</name>
    <dbReference type="NCBI Taxonomy" id="531938"/>
    <lineage>
        <taxon>Bacteria</taxon>
        <taxon>Bacillati</taxon>
        <taxon>Actinomycetota</taxon>
        <taxon>Actinomycetes</taxon>
        <taxon>Pseudonocardiales</taxon>
        <taxon>Pseudonocardiaceae</taxon>
        <taxon>Lentzea</taxon>
    </lineage>
</organism>
<proteinExistence type="predicted"/>
<dbReference type="Proteomes" id="UP000248714">
    <property type="component" value="Unassembled WGS sequence"/>
</dbReference>
<keyword evidence="2" id="KW-1185">Reference proteome</keyword>
<name>A0ABX9DXG0_9PSEU</name>
<evidence type="ECO:0008006" key="3">
    <source>
        <dbReference type="Google" id="ProtNLM"/>
    </source>
</evidence>
<reference evidence="1 2" key="1">
    <citation type="submission" date="2018-06" db="EMBL/GenBank/DDBJ databases">
        <title>Genomic Encyclopedia of Type Strains, Phase IV (KMG-IV): sequencing the most valuable type-strain genomes for metagenomic binning, comparative biology and taxonomic classification.</title>
        <authorList>
            <person name="Goeker M."/>
        </authorList>
    </citation>
    <scope>NUCLEOTIDE SEQUENCE [LARGE SCALE GENOMIC DNA]</scope>
    <source>
        <strain evidence="1 2">DSM 45479</strain>
    </source>
</reference>
<dbReference type="RefSeq" id="WP_112231776.1">
    <property type="nucleotide sequence ID" value="NZ_QLTT01000014.1"/>
</dbReference>
<comment type="caution">
    <text evidence="1">The sequence shown here is derived from an EMBL/GenBank/DDBJ whole genome shotgun (WGS) entry which is preliminary data.</text>
</comment>
<dbReference type="EMBL" id="QLTT01000014">
    <property type="protein sequence ID" value="RAS59398.1"/>
    <property type="molecule type" value="Genomic_DNA"/>
</dbReference>
<gene>
    <name evidence="1" type="ORF">C8D87_11410</name>
</gene>
<evidence type="ECO:0000313" key="2">
    <source>
        <dbReference type="Proteomes" id="UP000248714"/>
    </source>
</evidence>
<accession>A0ABX9DXG0</accession>
<evidence type="ECO:0000313" key="1">
    <source>
        <dbReference type="EMBL" id="RAS59398.1"/>
    </source>
</evidence>